<evidence type="ECO:0000256" key="3">
    <source>
        <dbReference type="ARBA" id="ARBA00023125"/>
    </source>
</evidence>
<protein>
    <recommendedName>
        <fullName evidence="4">DNA mismatch repair proteins mutS family domain-containing protein</fullName>
    </recommendedName>
</protein>
<organism evidence="5 6">
    <name type="scientific">Parnassius mnemosyne</name>
    <name type="common">clouded apollo</name>
    <dbReference type="NCBI Taxonomy" id="213953"/>
    <lineage>
        <taxon>Eukaryota</taxon>
        <taxon>Metazoa</taxon>
        <taxon>Ecdysozoa</taxon>
        <taxon>Arthropoda</taxon>
        <taxon>Hexapoda</taxon>
        <taxon>Insecta</taxon>
        <taxon>Pterygota</taxon>
        <taxon>Neoptera</taxon>
        <taxon>Endopterygota</taxon>
        <taxon>Lepidoptera</taxon>
        <taxon>Glossata</taxon>
        <taxon>Ditrysia</taxon>
        <taxon>Papilionoidea</taxon>
        <taxon>Papilionidae</taxon>
        <taxon>Parnassiinae</taxon>
        <taxon>Parnassini</taxon>
        <taxon>Parnassius</taxon>
        <taxon>Driopa</taxon>
    </lineage>
</organism>
<dbReference type="SMART" id="SM00534">
    <property type="entry name" value="MUTSac"/>
    <property type="match status" value="1"/>
</dbReference>
<dbReference type="GO" id="GO:0030983">
    <property type="term" value="F:mismatched DNA binding"/>
    <property type="evidence" value="ECO:0007669"/>
    <property type="project" value="InterPro"/>
</dbReference>
<dbReference type="PROSITE" id="PS00486">
    <property type="entry name" value="DNA_MISMATCH_REPAIR_2"/>
    <property type="match status" value="1"/>
</dbReference>
<comment type="caution">
    <text evidence="5">The sequence shown here is derived from an EMBL/GenBank/DDBJ whole genome shotgun (WGS) entry which is preliminary data.</text>
</comment>
<dbReference type="GO" id="GO:0005524">
    <property type="term" value="F:ATP binding"/>
    <property type="evidence" value="ECO:0007669"/>
    <property type="project" value="UniProtKB-KW"/>
</dbReference>
<evidence type="ECO:0000313" key="6">
    <source>
        <dbReference type="Proteomes" id="UP001314205"/>
    </source>
</evidence>
<dbReference type="InterPro" id="IPR027417">
    <property type="entry name" value="P-loop_NTPase"/>
</dbReference>
<evidence type="ECO:0000313" key="5">
    <source>
        <dbReference type="EMBL" id="CAK1585401.1"/>
    </source>
</evidence>
<dbReference type="Gene3D" id="3.40.50.300">
    <property type="entry name" value="P-loop containing nucleotide triphosphate hydrolases"/>
    <property type="match status" value="1"/>
</dbReference>
<dbReference type="PANTHER" id="PTHR11361">
    <property type="entry name" value="DNA MISMATCH REPAIR PROTEIN MUTS FAMILY MEMBER"/>
    <property type="match status" value="1"/>
</dbReference>
<reference evidence="5 6" key="1">
    <citation type="submission" date="2023-11" db="EMBL/GenBank/DDBJ databases">
        <authorList>
            <person name="Hedman E."/>
            <person name="Englund M."/>
            <person name="Stromberg M."/>
            <person name="Nyberg Akerstrom W."/>
            <person name="Nylinder S."/>
            <person name="Jareborg N."/>
            <person name="Kallberg Y."/>
            <person name="Kronander E."/>
        </authorList>
    </citation>
    <scope>NUCLEOTIDE SEQUENCE [LARGE SCALE GENOMIC DNA]</scope>
</reference>
<dbReference type="SUPFAM" id="SSF52540">
    <property type="entry name" value="P-loop containing nucleoside triphosphate hydrolases"/>
    <property type="match status" value="1"/>
</dbReference>
<sequence length="361" mass="39332">MLEMLETAAILRASTHAHCATGHLQSRGRACGPCARASAPRTASSKGQSTFMLEMLETAAILRASTHAHCATGHLQSRGRACGPCARASAPRTASSKDRAPSCWRCSRPRLYCGRVHTHTVPQGTYSLEAAPAGRARAPLGAADREQQGQSTFMLEMLEDRGYTAGEYTRTLCHRALTAATPDSLVLIDELGRGTSTYEGCGIAWAIAEKLATEAKCFCLFATHYHELTRLPSLHPGIIVNSHAEASVVNDQLVLLHKIVPGPATHSLGLHVAKLADLPESIIKYAEEKQAQLETNLFEVEASVESQETIEGQKIILDFLRKCKRIQETIDSDENMITEINKLKQELLQQNSKYVQSLTSC</sequence>
<dbReference type="GO" id="GO:0140664">
    <property type="term" value="F:ATP-dependent DNA damage sensor activity"/>
    <property type="evidence" value="ECO:0007669"/>
    <property type="project" value="InterPro"/>
</dbReference>
<keyword evidence="3" id="KW-0238">DNA-binding</keyword>
<accession>A0AAV1KQV6</accession>
<dbReference type="GO" id="GO:0005634">
    <property type="term" value="C:nucleus"/>
    <property type="evidence" value="ECO:0007669"/>
    <property type="project" value="TreeGrafter"/>
</dbReference>
<name>A0AAV1KQV6_9NEOP</name>
<dbReference type="GO" id="GO:0006298">
    <property type="term" value="P:mismatch repair"/>
    <property type="evidence" value="ECO:0007669"/>
    <property type="project" value="InterPro"/>
</dbReference>
<dbReference type="Proteomes" id="UP001314205">
    <property type="component" value="Unassembled WGS sequence"/>
</dbReference>
<dbReference type="InterPro" id="IPR000432">
    <property type="entry name" value="DNA_mismatch_repair_MutS_C"/>
</dbReference>
<dbReference type="AlphaFoldDB" id="A0AAV1KQV6"/>
<dbReference type="PANTHER" id="PTHR11361:SF34">
    <property type="entry name" value="DNA MISMATCH REPAIR PROTEIN MSH1, MITOCHONDRIAL"/>
    <property type="match status" value="1"/>
</dbReference>
<evidence type="ECO:0000256" key="2">
    <source>
        <dbReference type="ARBA" id="ARBA00022840"/>
    </source>
</evidence>
<evidence type="ECO:0000259" key="4">
    <source>
        <dbReference type="PROSITE" id="PS00486"/>
    </source>
</evidence>
<keyword evidence="2" id="KW-0067">ATP-binding</keyword>
<dbReference type="EMBL" id="CAVLGL010000079">
    <property type="protein sequence ID" value="CAK1585401.1"/>
    <property type="molecule type" value="Genomic_DNA"/>
</dbReference>
<evidence type="ECO:0000256" key="1">
    <source>
        <dbReference type="ARBA" id="ARBA00022741"/>
    </source>
</evidence>
<proteinExistence type="predicted"/>
<keyword evidence="1" id="KW-0547">Nucleotide-binding</keyword>
<dbReference type="Pfam" id="PF00488">
    <property type="entry name" value="MutS_V"/>
    <property type="match status" value="1"/>
</dbReference>
<feature type="domain" description="DNA mismatch repair proteins mutS family" evidence="4">
    <location>
        <begin position="184"/>
        <end position="200"/>
    </location>
</feature>
<gene>
    <name evidence="5" type="ORF">PARMNEM_LOCUS6492</name>
</gene>
<dbReference type="InterPro" id="IPR045076">
    <property type="entry name" value="MutS"/>
</dbReference>
<keyword evidence="6" id="KW-1185">Reference proteome</keyword>